<reference evidence="3" key="1">
    <citation type="submission" date="2022-10" db="EMBL/GenBank/DDBJ databases">
        <authorList>
            <person name="Mo P."/>
        </authorList>
    </citation>
    <scope>NUCLEOTIDE SEQUENCE</scope>
    <source>
        <strain evidence="3">HUAS 13-4</strain>
    </source>
</reference>
<evidence type="ECO:0000313" key="4">
    <source>
        <dbReference type="Proteomes" id="UP001061298"/>
    </source>
</evidence>
<dbReference type="InterPro" id="IPR029063">
    <property type="entry name" value="SAM-dependent_MTases_sf"/>
</dbReference>
<proteinExistence type="predicted"/>
<dbReference type="PANTHER" id="PTHR43861">
    <property type="entry name" value="TRANS-ACONITATE 2-METHYLTRANSFERASE-RELATED"/>
    <property type="match status" value="1"/>
</dbReference>
<organism evidence="3 4">
    <name type="scientific">Streptomyces cynarae</name>
    <dbReference type="NCBI Taxonomy" id="2981134"/>
    <lineage>
        <taxon>Bacteria</taxon>
        <taxon>Bacillati</taxon>
        <taxon>Actinomycetota</taxon>
        <taxon>Actinomycetes</taxon>
        <taxon>Kitasatosporales</taxon>
        <taxon>Streptomycetaceae</taxon>
        <taxon>Streptomyces</taxon>
    </lineage>
</organism>
<evidence type="ECO:0000313" key="3">
    <source>
        <dbReference type="EMBL" id="UXY22634.1"/>
    </source>
</evidence>
<dbReference type="GO" id="GO:0032259">
    <property type="term" value="P:methylation"/>
    <property type="evidence" value="ECO:0007669"/>
    <property type="project" value="UniProtKB-KW"/>
</dbReference>
<dbReference type="SUPFAM" id="SSF53335">
    <property type="entry name" value="S-adenosyl-L-methionine-dependent methyltransferases"/>
    <property type="match status" value="1"/>
</dbReference>
<gene>
    <name evidence="3" type="ORF">N8I84_30950</name>
</gene>
<keyword evidence="1" id="KW-0808">Transferase</keyword>
<dbReference type="Proteomes" id="UP001061298">
    <property type="component" value="Chromosome"/>
</dbReference>
<name>A0ABY6E7T9_9ACTN</name>
<dbReference type="Gene3D" id="3.40.50.150">
    <property type="entry name" value="Vaccinia Virus protein VP39"/>
    <property type="match status" value="1"/>
</dbReference>
<feature type="domain" description="Methyltransferase type 11" evidence="2">
    <location>
        <begin position="46"/>
        <end position="139"/>
    </location>
</feature>
<dbReference type="EMBL" id="CP106793">
    <property type="protein sequence ID" value="UXY22634.1"/>
    <property type="molecule type" value="Genomic_DNA"/>
</dbReference>
<dbReference type="InterPro" id="IPR013216">
    <property type="entry name" value="Methyltransf_11"/>
</dbReference>
<dbReference type="Pfam" id="PF08241">
    <property type="entry name" value="Methyltransf_11"/>
    <property type="match status" value="1"/>
</dbReference>
<dbReference type="RefSeq" id="WP_263232703.1">
    <property type="nucleotide sequence ID" value="NZ_CP106793.1"/>
</dbReference>
<protein>
    <submittedName>
        <fullName evidence="3">Class I SAM-dependent methyltransferase</fullName>
    </submittedName>
</protein>
<dbReference type="CDD" id="cd02440">
    <property type="entry name" value="AdoMet_MTases"/>
    <property type="match status" value="1"/>
</dbReference>
<accession>A0ABY6E7T9</accession>
<evidence type="ECO:0000259" key="2">
    <source>
        <dbReference type="Pfam" id="PF08241"/>
    </source>
</evidence>
<keyword evidence="4" id="KW-1185">Reference proteome</keyword>
<evidence type="ECO:0000256" key="1">
    <source>
        <dbReference type="ARBA" id="ARBA00022679"/>
    </source>
</evidence>
<dbReference type="PANTHER" id="PTHR43861:SF3">
    <property type="entry name" value="PUTATIVE (AFU_ORTHOLOGUE AFUA_2G14390)-RELATED"/>
    <property type="match status" value="1"/>
</dbReference>
<sequence>MLPPVDYSRRLFAGYARGRALTERTAAVWRAAFTRHAPPERPLTVLDLGCGVGRFTPLLAELFGGPVYGVEPADRMRAVAETDNAHPAVTYLAGDAGAVPLGTDTCDLALLFLVFHHVPDRAAATAELARVLRPGGRVLLQSSFSGRLEERTWFRYFPRAREVEDAMFPTYEEVVAVFTAAGFALDGVDRVECEVAPSLAAYADKLRHRAVPTFEYLDEDEIRAGFAALDADVTRAGDTGPVREPADLMVFRPA</sequence>
<keyword evidence="3" id="KW-0489">Methyltransferase</keyword>
<dbReference type="GO" id="GO:0008168">
    <property type="term" value="F:methyltransferase activity"/>
    <property type="evidence" value="ECO:0007669"/>
    <property type="project" value="UniProtKB-KW"/>
</dbReference>